<feature type="transmembrane region" description="Helical" evidence="1">
    <location>
        <begin position="75"/>
        <end position="91"/>
    </location>
</feature>
<keyword evidence="3" id="KW-1185">Reference proteome</keyword>
<feature type="transmembrane region" description="Helical" evidence="1">
    <location>
        <begin position="9"/>
        <end position="26"/>
    </location>
</feature>
<dbReference type="Proteomes" id="UP000185003">
    <property type="component" value="Unassembled WGS sequence"/>
</dbReference>
<dbReference type="InterPro" id="IPR036927">
    <property type="entry name" value="Cyt_c_oxase-like_su1_sf"/>
</dbReference>
<dbReference type="OrthoDB" id="680203at2"/>
<protein>
    <recommendedName>
        <fullName evidence="4">Cytochrome C and Quinol oxidase polypeptide I</fullName>
    </recommendedName>
</protein>
<feature type="transmembrane region" description="Helical" evidence="1">
    <location>
        <begin position="38"/>
        <end position="63"/>
    </location>
</feature>
<evidence type="ECO:0000313" key="3">
    <source>
        <dbReference type="Proteomes" id="UP000185003"/>
    </source>
</evidence>
<accession>A0A1N6JQ63</accession>
<dbReference type="AlphaFoldDB" id="A0A1N6JQ63"/>
<dbReference type="STRING" id="536979.SAMN04488055_4272"/>
<evidence type="ECO:0000256" key="1">
    <source>
        <dbReference type="SAM" id="Phobius"/>
    </source>
</evidence>
<proteinExistence type="predicted"/>
<dbReference type="RefSeq" id="WP_074241635.1">
    <property type="nucleotide sequence ID" value="NZ_FSRA01000002.1"/>
</dbReference>
<keyword evidence="1" id="KW-0472">Membrane</keyword>
<gene>
    <name evidence="2" type="ORF">SAMN04488055_4272</name>
</gene>
<feature type="transmembrane region" description="Helical" evidence="1">
    <location>
        <begin position="97"/>
        <end position="118"/>
    </location>
</feature>
<evidence type="ECO:0008006" key="4">
    <source>
        <dbReference type="Google" id="ProtNLM"/>
    </source>
</evidence>
<evidence type="ECO:0000313" key="2">
    <source>
        <dbReference type="EMBL" id="SIO46534.1"/>
    </source>
</evidence>
<dbReference type="EMBL" id="FSRA01000002">
    <property type="protein sequence ID" value="SIO46534.1"/>
    <property type="molecule type" value="Genomic_DNA"/>
</dbReference>
<keyword evidence="1" id="KW-0812">Transmembrane</keyword>
<name>A0A1N6JQ63_9BACT</name>
<organism evidence="2 3">
    <name type="scientific">Chitinophaga niabensis</name>
    <dbReference type="NCBI Taxonomy" id="536979"/>
    <lineage>
        <taxon>Bacteria</taxon>
        <taxon>Pseudomonadati</taxon>
        <taxon>Bacteroidota</taxon>
        <taxon>Chitinophagia</taxon>
        <taxon>Chitinophagales</taxon>
        <taxon>Chitinophagaceae</taxon>
        <taxon>Chitinophaga</taxon>
    </lineage>
</organism>
<keyword evidence="1" id="KW-1133">Transmembrane helix</keyword>
<reference evidence="2 3" key="1">
    <citation type="submission" date="2016-11" db="EMBL/GenBank/DDBJ databases">
        <authorList>
            <person name="Jaros S."/>
            <person name="Januszkiewicz K."/>
            <person name="Wedrychowicz H."/>
        </authorList>
    </citation>
    <scope>NUCLEOTIDE SEQUENCE [LARGE SCALE GENOMIC DNA]</scope>
    <source>
        <strain evidence="2 3">DSM 24787</strain>
    </source>
</reference>
<sequence>MTFLSQPKYILLIISLLVIISGFLAGRSTTDIPLMDTYYIISNFHIGVLMGGFFLLETVLYFLTDNYRQWRSTQWFHVAGTGFSALVAVVLKQTPVFLLAIFLLGQILFIINLIAGFIRGKKVLNHIP</sequence>
<dbReference type="SUPFAM" id="SSF81442">
    <property type="entry name" value="Cytochrome c oxidase subunit I-like"/>
    <property type="match status" value="1"/>
</dbReference>